<dbReference type="Proteomes" id="UP000653305">
    <property type="component" value="Unassembled WGS sequence"/>
</dbReference>
<comment type="caution">
    <text evidence="1">The sequence shown here is derived from an EMBL/GenBank/DDBJ whole genome shotgun (WGS) entry which is preliminary data.</text>
</comment>
<accession>A0A830DAC4</accession>
<keyword evidence="2" id="KW-1185">Reference proteome</keyword>
<name>A0A830DAC4_9LAMI</name>
<organism evidence="1 2">
    <name type="scientific">Phtheirospermum japonicum</name>
    <dbReference type="NCBI Taxonomy" id="374723"/>
    <lineage>
        <taxon>Eukaryota</taxon>
        <taxon>Viridiplantae</taxon>
        <taxon>Streptophyta</taxon>
        <taxon>Embryophyta</taxon>
        <taxon>Tracheophyta</taxon>
        <taxon>Spermatophyta</taxon>
        <taxon>Magnoliopsida</taxon>
        <taxon>eudicotyledons</taxon>
        <taxon>Gunneridae</taxon>
        <taxon>Pentapetalae</taxon>
        <taxon>asterids</taxon>
        <taxon>lamiids</taxon>
        <taxon>Lamiales</taxon>
        <taxon>Orobanchaceae</taxon>
        <taxon>Orobanchaceae incertae sedis</taxon>
        <taxon>Phtheirospermum</taxon>
    </lineage>
</organism>
<reference evidence="1" key="1">
    <citation type="submission" date="2020-07" db="EMBL/GenBank/DDBJ databases">
        <title>Ethylene signaling mediates host invasion by parasitic plants.</title>
        <authorList>
            <person name="Yoshida S."/>
        </authorList>
    </citation>
    <scope>NUCLEOTIDE SEQUENCE</scope>
    <source>
        <strain evidence="1">Okayama</strain>
    </source>
</reference>
<gene>
    <name evidence="1" type="ORF">PHJA_002696600</name>
</gene>
<protein>
    <submittedName>
        <fullName evidence="1">Uncharacterized protein</fullName>
    </submittedName>
</protein>
<sequence>MPILERRAISSHNFCLDGFPFFLYCNNIFVRREAAKIDFGEDAVLDLPGGDPNNPMVIDEDDSISETDNEGMAAAGVGDPIGGPLVAGGLGRPIPPIFWWRR</sequence>
<evidence type="ECO:0000313" key="2">
    <source>
        <dbReference type="Proteomes" id="UP000653305"/>
    </source>
</evidence>
<proteinExistence type="predicted"/>
<dbReference type="AlphaFoldDB" id="A0A830DAC4"/>
<dbReference type="EMBL" id="BMAC01001080">
    <property type="protein sequence ID" value="GFQ05525.1"/>
    <property type="molecule type" value="Genomic_DNA"/>
</dbReference>
<evidence type="ECO:0000313" key="1">
    <source>
        <dbReference type="EMBL" id="GFQ05525.1"/>
    </source>
</evidence>